<dbReference type="GO" id="GO:0051539">
    <property type="term" value="F:4 iron, 4 sulfur cluster binding"/>
    <property type="evidence" value="ECO:0007669"/>
    <property type="project" value="UniProtKB-KW"/>
</dbReference>
<dbReference type="PROSITE" id="PS00198">
    <property type="entry name" value="4FE4S_FER_1"/>
    <property type="match status" value="2"/>
</dbReference>
<dbReference type="InterPro" id="IPR017896">
    <property type="entry name" value="4Fe4S_Fe-S-bd"/>
</dbReference>
<dbReference type="Proteomes" id="UP000323521">
    <property type="component" value="Chromosome"/>
</dbReference>
<dbReference type="InterPro" id="IPR017900">
    <property type="entry name" value="4Fe4S_Fe_S_CS"/>
</dbReference>
<sequence length="136" mass="15051">MTVCKKVVLRFGAEIVDKPIIYSLIKEYGLIPNILKAEINPHKEGYLVMEVTGENEQYADGVEFLHSMGISVDALDQEVVWLKEKCTQCGLCTGLCPTQALIMNRPSMTVTFDGDKCIVCEMCLKSCPAKAVALNF</sequence>
<dbReference type="InterPro" id="IPR045865">
    <property type="entry name" value="ACT-like_dom_sf"/>
</dbReference>
<protein>
    <submittedName>
        <fullName evidence="6">(Fe-S)-binding protein</fullName>
    </submittedName>
</protein>
<dbReference type="Gene3D" id="3.30.70.20">
    <property type="match status" value="1"/>
</dbReference>
<keyword evidence="2" id="KW-0479">Metal-binding</keyword>
<evidence type="ECO:0000313" key="6">
    <source>
        <dbReference type="EMBL" id="ATW23947.1"/>
    </source>
</evidence>
<dbReference type="Pfam" id="PF13187">
    <property type="entry name" value="Fer4_9"/>
    <property type="match status" value="1"/>
</dbReference>
<dbReference type="OrthoDB" id="9807879at2"/>
<dbReference type="PROSITE" id="PS51379">
    <property type="entry name" value="4FE4S_FER_2"/>
    <property type="match status" value="2"/>
</dbReference>
<dbReference type="GO" id="GO:0046872">
    <property type="term" value="F:metal ion binding"/>
    <property type="evidence" value="ECO:0007669"/>
    <property type="project" value="UniProtKB-KW"/>
</dbReference>
<keyword evidence="1" id="KW-0004">4Fe-4S</keyword>
<gene>
    <name evidence="6" type="ORF">DCMF_03310</name>
</gene>
<dbReference type="Pfam" id="PF09383">
    <property type="entry name" value="NIL"/>
    <property type="match status" value="1"/>
</dbReference>
<reference evidence="6 7" key="1">
    <citation type="submission" date="2016-10" db="EMBL/GenBank/DDBJ databases">
        <title>Complete Genome Sequence of Peptococcaceae strain DCMF.</title>
        <authorList>
            <person name="Edwards R.J."/>
            <person name="Holland S.I."/>
            <person name="Deshpande N.P."/>
            <person name="Wong Y.K."/>
            <person name="Ertan H."/>
            <person name="Manefield M."/>
            <person name="Russell T.L."/>
            <person name="Lee M.J."/>
        </authorList>
    </citation>
    <scope>NUCLEOTIDE SEQUENCE [LARGE SCALE GENOMIC DNA]</scope>
    <source>
        <strain evidence="6 7">DCMF</strain>
    </source>
</reference>
<dbReference type="KEGG" id="fwa:DCMF_03310"/>
<keyword evidence="7" id="KW-1185">Reference proteome</keyword>
<proteinExistence type="predicted"/>
<evidence type="ECO:0000256" key="1">
    <source>
        <dbReference type="ARBA" id="ARBA00022485"/>
    </source>
</evidence>
<dbReference type="InterPro" id="IPR050572">
    <property type="entry name" value="Fe-S_Ferredoxin"/>
</dbReference>
<dbReference type="RefSeq" id="WP_148133118.1">
    <property type="nucleotide sequence ID" value="NZ_CP017634.1"/>
</dbReference>
<evidence type="ECO:0000256" key="4">
    <source>
        <dbReference type="ARBA" id="ARBA00023014"/>
    </source>
</evidence>
<dbReference type="EMBL" id="CP017634">
    <property type="protein sequence ID" value="ATW23947.1"/>
    <property type="molecule type" value="Genomic_DNA"/>
</dbReference>
<feature type="domain" description="4Fe-4S ferredoxin-type" evidence="5">
    <location>
        <begin position="108"/>
        <end position="136"/>
    </location>
</feature>
<organism evidence="6 7">
    <name type="scientific">Formimonas warabiya</name>
    <dbReference type="NCBI Taxonomy" id="1761012"/>
    <lineage>
        <taxon>Bacteria</taxon>
        <taxon>Bacillati</taxon>
        <taxon>Bacillota</taxon>
        <taxon>Clostridia</taxon>
        <taxon>Eubacteriales</taxon>
        <taxon>Peptococcaceae</taxon>
        <taxon>Candidatus Formimonas</taxon>
    </lineage>
</organism>
<dbReference type="PANTHER" id="PTHR43687:SF1">
    <property type="entry name" value="FERREDOXIN III"/>
    <property type="match status" value="1"/>
</dbReference>
<dbReference type="InterPro" id="IPR018449">
    <property type="entry name" value="NIL_domain"/>
</dbReference>
<evidence type="ECO:0000256" key="3">
    <source>
        <dbReference type="ARBA" id="ARBA00023004"/>
    </source>
</evidence>
<dbReference type="PANTHER" id="PTHR43687">
    <property type="entry name" value="ADENYLYLSULFATE REDUCTASE, BETA SUBUNIT"/>
    <property type="match status" value="1"/>
</dbReference>
<dbReference type="SUPFAM" id="SSF54862">
    <property type="entry name" value="4Fe-4S ferredoxins"/>
    <property type="match status" value="1"/>
</dbReference>
<evidence type="ECO:0000313" key="7">
    <source>
        <dbReference type="Proteomes" id="UP000323521"/>
    </source>
</evidence>
<dbReference type="Gene3D" id="3.30.70.260">
    <property type="match status" value="1"/>
</dbReference>
<dbReference type="SMART" id="SM00930">
    <property type="entry name" value="NIL"/>
    <property type="match status" value="1"/>
</dbReference>
<name>A0A3G1KNB2_FORW1</name>
<feature type="domain" description="4Fe-4S ferredoxin-type" evidence="5">
    <location>
        <begin position="77"/>
        <end position="106"/>
    </location>
</feature>
<evidence type="ECO:0000259" key="5">
    <source>
        <dbReference type="PROSITE" id="PS51379"/>
    </source>
</evidence>
<dbReference type="AlphaFoldDB" id="A0A3G1KNB2"/>
<evidence type="ECO:0000256" key="2">
    <source>
        <dbReference type="ARBA" id="ARBA00022723"/>
    </source>
</evidence>
<dbReference type="SUPFAM" id="SSF55021">
    <property type="entry name" value="ACT-like"/>
    <property type="match status" value="1"/>
</dbReference>
<keyword evidence="4" id="KW-0411">Iron-sulfur</keyword>
<keyword evidence="3" id="KW-0408">Iron</keyword>
<accession>A0A3G1KNB2</accession>